<organism evidence="9 10">
    <name type="scientific">Sphenodon punctatus</name>
    <name type="common">Tuatara</name>
    <name type="synonym">Hatteria punctata</name>
    <dbReference type="NCBI Taxonomy" id="8508"/>
    <lineage>
        <taxon>Eukaryota</taxon>
        <taxon>Metazoa</taxon>
        <taxon>Chordata</taxon>
        <taxon>Craniata</taxon>
        <taxon>Vertebrata</taxon>
        <taxon>Euteleostomi</taxon>
        <taxon>Lepidosauria</taxon>
        <taxon>Sphenodontia</taxon>
        <taxon>Sphenodontidae</taxon>
        <taxon>Sphenodon</taxon>
    </lineage>
</organism>
<dbReference type="AlphaFoldDB" id="A0A8D0L757"/>
<dbReference type="InterPro" id="IPR000253">
    <property type="entry name" value="FHA_dom"/>
</dbReference>
<protein>
    <submittedName>
        <fullName evidence="9">Transcription factor 19</fullName>
    </submittedName>
</protein>
<dbReference type="PROSITE" id="PS50006">
    <property type="entry name" value="FHA_DOMAIN"/>
    <property type="match status" value="1"/>
</dbReference>
<dbReference type="PANTHER" id="PTHR15464:SF1">
    <property type="entry name" value="TRANSCRIPTION FACTOR 19"/>
    <property type="match status" value="1"/>
</dbReference>
<proteinExistence type="predicted"/>
<evidence type="ECO:0000256" key="6">
    <source>
        <dbReference type="ARBA" id="ARBA00093325"/>
    </source>
</evidence>
<dbReference type="Ensembl" id="ENSSPUT00000013343.1">
    <property type="protein sequence ID" value="ENSSPUP00000012519.1"/>
    <property type="gene ID" value="ENSSPUG00000009594.1"/>
</dbReference>
<dbReference type="InterPro" id="IPR011011">
    <property type="entry name" value="Znf_FYVE_PHD"/>
</dbReference>
<name>A0A8D0L757_SPHPU</name>
<feature type="compositionally biased region" description="Basic residues" evidence="7">
    <location>
        <begin position="276"/>
        <end position="286"/>
    </location>
</feature>
<dbReference type="Gene3D" id="2.60.200.20">
    <property type="match status" value="1"/>
</dbReference>
<keyword evidence="10" id="KW-1185">Reference proteome</keyword>
<evidence type="ECO:0000259" key="8">
    <source>
        <dbReference type="PROSITE" id="PS50006"/>
    </source>
</evidence>
<dbReference type="CDD" id="cd22685">
    <property type="entry name" value="FHA_TCF19"/>
    <property type="match status" value="1"/>
</dbReference>
<evidence type="ECO:0000256" key="1">
    <source>
        <dbReference type="ARBA" id="ARBA00004123"/>
    </source>
</evidence>
<dbReference type="CDD" id="cd15609">
    <property type="entry name" value="PHD_TCF19"/>
    <property type="match status" value="1"/>
</dbReference>
<dbReference type="Pfam" id="PF00628">
    <property type="entry name" value="PHD"/>
    <property type="match status" value="1"/>
</dbReference>
<dbReference type="GO" id="GO:0010468">
    <property type="term" value="P:regulation of gene expression"/>
    <property type="evidence" value="ECO:0007669"/>
    <property type="project" value="InterPro"/>
</dbReference>
<evidence type="ECO:0000256" key="7">
    <source>
        <dbReference type="SAM" id="MobiDB-lite"/>
    </source>
</evidence>
<comment type="subcellular location">
    <subcellularLocation>
        <location evidence="1">Nucleus</location>
    </subcellularLocation>
</comment>
<dbReference type="InterPro" id="IPR008984">
    <property type="entry name" value="SMAD_FHA_dom_sf"/>
</dbReference>
<reference evidence="9" key="1">
    <citation type="submission" date="2025-08" db="UniProtKB">
        <authorList>
            <consortium name="Ensembl"/>
        </authorList>
    </citation>
    <scope>IDENTIFICATION</scope>
</reference>
<dbReference type="SMART" id="SM00240">
    <property type="entry name" value="FHA"/>
    <property type="match status" value="1"/>
</dbReference>
<dbReference type="Pfam" id="PF00498">
    <property type="entry name" value="FHA"/>
    <property type="match status" value="1"/>
</dbReference>
<feature type="region of interest" description="Disordered" evidence="7">
    <location>
        <begin position="215"/>
        <end position="288"/>
    </location>
</feature>
<dbReference type="PANTHER" id="PTHR15464">
    <property type="entry name" value="TRANSCRIPTION FACTOR 19"/>
    <property type="match status" value="1"/>
</dbReference>
<keyword evidence="4" id="KW-0862">Zinc</keyword>
<reference evidence="9" key="2">
    <citation type="submission" date="2025-09" db="UniProtKB">
        <authorList>
            <consortium name="Ensembl"/>
        </authorList>
    </citation>
    <scope>IDENTIFICATION</scope>
</reference>
<evidence type="ECO:0000256" key="3">
    <source>
        <dbReference type="ARBA" id="ARBA00022771"/>
    </source>
</evidence>
<dbReference type="GO" id="GO:0005634">
    <property type="term" value="C:nucleus"/>
    <property type="evidence" value="ECO:0007669"/>
    <property type="project" value="UniProtKB-SubCell"/>
</dbReference>
<evidence type="ECO:0000313" key="9">
    <source>
        <dbReference type="Ensembl" id="ENSSPUP00000012519.1"/>
    </source>
</evidence>
<evidence type="ECO:0000256" key="5">
    <source>
        <dbReference type="ARBA" id="ARBA00023242"/>
    </source>
</evidence>
<evidence type="ECO:0000256" key="2">
    <source>
        <dbReference type="ARBA" id="ARBA00022723"/>
    </source>
</evidence>
<accession>A0A8D0L757</accession>
<keyword evidence="2" id="KW-0479">Metal-binding</keyword>
<dbReference type="GO" id="GO:0008270">
    <property type="term" value="F:zinc ion binding"/>
    <property type="evidence" value="ECO:0007669"/>
    <property type="project" value="UniProtKB-KW"/>
</dbReference>
<feature type="domain" description="FHA" evidence="8">
    <location>
        <begin position="39"/>
        <end position="100"/>
    </location>
</feature>
<dbReference type="SUPFAM" id="SSF49879">
    <property type="entry name" value="SMAD/FHA domain"/>
    <property type="match status" value="1"/>
</dbReference>
<evidence type="ECO:0000256" key="4">
    <source>
        <dbReference type="ARBA" id="ARBA00022833"/>
    </source>
</evidence>
<dbReference type="OMA" id="MQFNRFH"/>
<keyword evidence="5" id="KW-0539">Nucleus</keyword>
<sequence>MLSEALPCFQLLRMGPASPGDSPNQDLYTFRPASPNCTYKLGRRAEVCDITLVSERDPGLVSRVHAELHAERDPESTAGEWRVSLADCSAHGTYINAIRAPRGQHMPLNDGDLLTFGHPHPVPVGCPLPAPHPSGSEFCFLFQKVRVRPQDFAAITEPKAPWAFPGGFRPVQASGNHRIRSFSRPSAPPGRSKATLILSSVGSLSKLKPLPLTFPLGRTLHQPPPVPEAPARSSRNRRKSAHTLLPELEDEPASPRPKTAPPRGEKSSWSSPLLSHSRKRRGRPRKMPLGGTCLGFSPSLSSPDLCAAPRCRLPQDDTVEWVQCDGCDAWFHVACVGCSYRAVQEADFRCGHCRL</sequence>
<gene>
    <name evidence="9" type="primary">TCF19</name>
</gene>
<dbReference type="InterPro" id="IPR042803">
    <property type="entry name" value="TCF19"/>
</dbReference>
<dbReference type="InterPro" id="IPR019787">
    <property type="entry name" value="Znf_PHD-finger"/>
</dbReference>
<evidence type="ECO:0000313" key="10">
    <source>
        <dbReference type="Proteomes" id="UP000694392"/>
    </source>
</evidence>
<comment type="function">
    <text evidence="6">Potential transcription factor that may play a role in the regulation of genes involved in cell cycle G1/S transition. May bind to regulatory elements of genes, including the promoter of the transcription factor FOXO1.</text>
</comment>
<keyword evidence="3" id="KW-0863">Zinc-finger</keyword>
<dbReference type="SUPFAM" id="SSF57903">
    <property type="entry name" value="FYVE/PHD zinc finger"/>
    <property type="match status" value="1"/>
</dbReference>
<dbReference type="Proteomes" id="UP000694392">
    <property type="component" value="Unplaced"/>
</dbReference>
<dbReference type="InterPro" id="IPR001965">
    <property type="entry name" value="Znf_PHD"/>
</dbReference>
<dbReference type="SMART" id="SM00249">
    <property type="entry name" value="PHD"/>
    <property type="match status" value="1"/>
</dbReference>
<dbReference type="InterPro" id="IPR013083">
    <property type="entry name" value="Znf_RING/FYVE/PHD"/>
</dbReference>
<dbReference type="Gene3D" id="3.30.40.10">
    <property type="entry name" value="Zinc/RING finger domain, C3HC4 (zinc finger)"/>
    <property type="match status" value="1"/>
</dbReference>
<dbReference type="InterPro" id="IPR039095">
    <property type="entry name" value="TCF19_PHD"/>
</dbReference>
<dbReference type="GeneTree" id="ENSGT00390000015391"/>